<dbReference type="OrthoDB" id="4067276at2759"/>
<dbReference type="EMBL" id="LT598460">
    <property type="protein sequence ID" value="SCU78995.1"/>
    <property type="molecule type" value="Genomic_DNA"/>
</dbReference>
<dbReference type="PANTHER" id="PTHR37451">
    <property type="entry name" value="MARVEL DOMAIN"/>
    <property type="match status" value="1"/>
</dbReference>
<protein>
    <submittedName>
        <fullName evidence="8">LADA_0A09098g1_1</fullName>
    </submittedName>
</protein>
<sequence>MSFEESKSEVKSELSVPVTPYRWHSNIYLLWGLRIGQFVFTIITLGLSAKVLDFGINHATTGYAVAISVMTFVYLAIVTVIPLRLSDCVLAILISEVILAILWFAAFVALAALHGGINCSNRYVYSSGWLEYCRAGQASIAMAFFAFWLFDITATLFWLNVMAPIRLATGGKLFYSGSEATLTRWCNLRISSTNPHTDVEALPPTDLEIVPPTNEANLPPADVEPPANAVVGASEPTDVQYPPRAERPIASTAQY</sequence>
<accession>A0A1G4IQF0</accession>
<keyword evidence="4 6" id="KW-0472">Membrane</keyword>
<evidence type="ECO:0000313" key="9">
    <source>
        <dbReference type="Proteomes" id="UP000190274"/>
    </source>
</evidence>
<comment type="subcellular location">
    <subcellularLocation>
        <location evidence="1">Membrane</location>
        <topology evidence="1">Multi-pass membrane protein</topology>
    </subcellularLocation>
</comment>
<feature type="transmembrane region" description="Helical" evidence="6">
    <location>
        <begin position="27"/>
        <end position="49"/>
    </location>
</feature>
<dbReference type="InterPro" id="IPR008253">
    <property type="entry name" value="Marvel"/>
</dbReference>
<feature type="region of interest" description="Disordered" evidence="5">
    <location>
        <begin position="233"/>
        <end position="255"/>
    </location>
</feature>
<keyword evidence="9" id="KW-1185">Reference proteome</keyword>
<reference evidence="8 9" key="1">
    <citation type="submission" date="2016-03" db="EMBL/GenBank/DDBJ databases">
        <authorList>
            <person name="Devillers H."/>
        </authorList>
    </citation>
    <scope>NUCLEOTIDE SEQUENCE [LARGE SCALE GENOMIC DNA]</scope>
    <source>
        <strain evidence="8">CBS 10888</strain>
    </source>
</reference>
<dbReference type="AlphaFoldDB" id="A0A1G4IQF0"/>
<dbReference type="PANTHER" id="PTHR37451:SF1">
    <property type="entry name" value="MARVEL DOMAIN-CONTAINING PROTEIN"/>
    <property type="match status" value="1"/>
</dbReference>
<evidence type="ECO:0000313" key="8">
    <source>
        <dbReference type="EMBL" id="SCU78995.1"/>
    </source>
</evidence>
<dbReference type="Pfam" id="PF01284">
    <property type="entry name" value="MARVEL"/>
    <property type="match status" value="1"/>
</dbReference>
<keyword evidence="3 6" id="KW-1133">Transmembrane helix</keyword>
<evidence type="ECO:0000256" key="6">
    <source>
        <dbReference type="SAM" id="Phobius"/>
    </source>
</evidence>
<feature type="domain" description="MARVEL" evidence="7">
    <location>
        <begin position="30"/>
        <end position="155"/>
    </location>
</feature>
<evidence type="ECO:0000256" key="5">
    <source>
        <dbReference type="SAM" id="MobiDB-lite"/>
    </source>
</evidence>
<organism evidence="8 9">
    <name type="scientific">Lachancea dasiensis</name>
    <dbReference type="NCBI Taxonomy" id="1072105"/>
    <lineage>
        <taxon>Eukaryota</taxon>
        <taxon>Fungi</taxon>
        <taxon>Dikarya</taxon>
        <taxon>Ascomycota</taxon>
        <taxon>Saccharomycotina</taxon>
        <taxon>Saccharomycetes</taxon>
        <taxon>Saccharomycetales</taxon>
        <taxon>Saccharomycetaceae</taxon>
        <taxon>Lachancea</taxon>
    </lineage>
</organism>
<evidence type="ECO:0000256" key="2">
    <source>
        <dbReference type="ARBA" id="ARBA00022692"/>
    </source>
</evidence>
<dbReference type="GO" id="GO:0016020">
    <property type="term" value="C:membrane"/>
    <property type="evidence" value="ECO:0007669"/>
    <property type="project" value="UniProtKB-SubCell"/>
</dbReference>
<evidence type="ECO:0000259" key="7">
    <source>
        <dbReference type="Pfam" id="PF01284"/>
    </source>
</evidence>
<name>A0A1G4IQF0_9SACH</name>
<feature type="transmembrane region" description="Helical" evidence="6">
    <location>
        <begin position="61"/>
        <end position="83"/>
    </location>
</feature>
<dbReference type="Proteomes" id="UP000190274">
    <property type="component" value="Chromosome A"/>
</dbReference>
<feature type="transmembrane region" description="Helical" evidence="6">
    <location>
        <begin position="138"/>
        <end position="159"/>
    </location>
</feature>
<feature type="transmembrane region" description="Helical" evidence="6">
    <location>
        <begin position="89"/>
        <end position="117"/>
    </location>
</feature>
<evidence type="ECO:0000256" key="1">
    <source>
        <dbReference type="ARBA" id="ARBA00004141"/>
    </source>
</evidence>
<proteinExistence type="predicted"/>
<evidence type="ECO:0000256" key="3">
    <source>
        <dbReference type="ARBA" id="ARBA00022989"/>
    </source>
</evidence>
<dbReference type="STRING" id="1266660.A0A1G4IQF0"/>
<gene>
    <name evidence="8" type="ORF">LADA_0A09098G</name>
</gene>
<evidence type="ECO:0000256" key="4">
    <source>
        <dbReference type="ARBA" id="ARBA00023136"/>
    </source>
</evidence>
<keyword evidence="2 6" id="KW-0812">Transmembrane</keyword>